<dbReference type="Gene3D" id="3.40.50.450">
    <property type="match status" value="1"/>
</dbReference>
<evidence type="ECO:0000256" key="1">
    <source>
        <dbReference type="ARBA" id="ARBA00006525"/>
    </source>
</evidence>
<dbReference type="Pfam" id="PF17782">
    <property type="entry name" value="WHD_DprA"/>
    <property type="match status" value="1"/>
</dbReference>
<dbReference type="STRING" id="1300342.I596_461"/>
<evidence type="ECO:0000259" key="2">
    <source>
        <dbReference type="Pfam" id="PF02481"/>
    </source>
</evidence>
<reference evidence="4 5" key="1">
    <citation type="submission" date="2016-04" db="EMBL/GenBank/DDBJ databases">
        <title>Complete genome sequence of Dokdonella koreensis DS-123T.</title>
        <authorList>
            <person name="Kim J.F."/>
            <person name="Lee H."/>
            <person name="Kwak M.-J."/>
        </authorList>
    </citation>
    <scope>NUCLEOTIDE SEQUENCE [LARGE SCALE GENOMIC DNA]</scope>
    <source>
        <strain evidence="4 5">DS-123</strain>
    </source>
</reference>
<dbReference type="Proteomes" id="UP000076830">
    <property type="component" value="Chromosome"/>
</dbReference>
<dbReference type="KEGG" id="dko:I596_461"/>
<accession>A0A167GFF5</accession>
<keyword evidence="5" id="KW-1185">Reference proteome</keyword>
<dbReference type="AlphaFoldDB" id="A0A167GFF5"/>
<proteinExistence type="inferred from homology"/>
<name>A0A167GFF5_9GAMM</name>
<dbReference type="RefSeq" id="WP_067643501.1">
    <property type="nucleotide sequence ID" value="NZ_CP015249.1"/>
</dbReference>
<dbReference type="OrthoDB" id="9785707at2"/>
<dbReference type="InterPro" id="IPR041614">
    <property type="entry name" value="DprA_WH"/>
</dbReference>
<dbReference type="InterPro" id="IPR057666">
    <property type="entry name" value="DrpA_SLOG"/>
</dbReference>
<dbReference type="GO" id="GO:0009294">
    <property type="term" value="P:DNA-mediated transformation"/>
    <property type="evidence" value="ECO:0007669"/>
    <property type="project" value="InterPro"/>
</dbReference>
<dbReference type="NCBIfam" id="TIGR00732">
    <property type="entry name" value="dprA"/>
    <property type="match status" value="1"/>
</dbReference>
<dbReference type="Pfam" id="PF02481">
    <property type="entry name" value="DNA_processg_A"/>
    <property type="match status" value="1"/>
</dbReference>
<dbReference type="Gene3D" id="1.10.10.10">
    <property type="entry name" value="Winged helix-like DNA-binding domain superfamily/Winged helix DNA-binding domain"/>
    <property type="match status" value="1"/>
</dbReference>
<organism evidence="4 5">
    <name type="scientific">Dokdonella koreensis DS-123</name>
    <dbReference type="NCBI Taxonomy" id="1300342"/>
    <lineage>
        <taxon>Bacteria</taxon>
        <taxon>Pseudomonadati</taxon>
        <taxon>Pseudomonadota</taxon>
        <taxon>Gammaproteobacteria</taxon>
        <taxon>Lysobacterales</taxon>
        <taxon>Rhodanobacteraceae</taxon>
        <taxon>Dokdonella</taxon>
    </lineage>
</organism>
<evidence type="ECO:0000313" key="4">
    <source>
        <dbReference type="EMBL" id="ANB16498.1"/>
    </source>
</evidence>
<dbReference type="EMBL" id="CP015249">
    <property type="protein sequence ID" value="ANB16498.1"/>
    <property type="molecule type" value="Genomic_DNA"/>
</dbReference>
<dbReference type="InterPro" id="IPR036388">
    <property type="entry name" value="WH-like_DNA-bd_sf"/>
</dbReference>
<feature type="domain" description="Smf/DprA SLOG" evidence="2">
    <location>
        <begin position="79"/>
        <end position="287"/>
    </location>
</feature>
<protein>
    <submittedName>
        <fullName evidence="4">DNA protecting protein DprA</fullName>
    </submittedName>
</protein>
<dbReference type="PANTHER" id="PTHR43022">
    <property type="entry name" value="PROTEIN SMF"/>
    <property type="match status" value="1"/>
</dbReference>
<dbReference type="SUPFAM" id="SSF102405">
    <property type="entry name" value="MCP/YpsA-like"/>
    <property type="match status" value="1"/>
</dbReference>
<feature type="domain" description="DprA winged helix" evidence="3">
    <location>
        <begin position="313"/>
        <end position="372"/>
    </location>
</feature>
<dbReference type="PANTHER" id="PTHR43022:SF1">
    <property type="entry name" value="PROTEIN SMF"/>
    <property type="match status" value="1"/>
</dbReference>
<evidence type="ECO:0000259" key="3">
    <source>
        <dbReference type="Pfam" id="PF17782"/>
    </source>
</evidence>
<dbReference type="PATRIC" id="fig|1300342.3.peg.450"/>
<sequence>MDANTVDTEAWLTLVRAPGLGAARLRRLLDRHGRVADALEAVRRGGEDIGEAACAWARAPDAAAIAADRAWLAAPQHHLLVADDEDFPPLLRDIPGAPIALFVVGEPTRLWMPQVAVVGSRNASAGGLATARSFARALAGAGFTVTSGLAEGIDGAAHAAALDAGGCTIAVLGTGPDRLYPRQHRELAGRIAAAGVLVTEFPPGTTGRPEHFPRRNRIIAGLSLGTLVVEAGIKSGSLITARYAMEQGREVFAIPGSIHNPLARGCHQLIRDGAKLTETVEELIGELAPLAGELGDRLRGRLAAASLAAPPAAPAPAGRRSDPDYHNLLGALGHDPVTIDELALRTGLPVPALSSMLLVLELEGEVDAGSGGVYSRQMPP</sequence>
<comment type="similarity">
    <text evidence="1">Belongs to the DprA/Smf family.</text>
</comment>
<dbReference type="InterPro" id="IPR003488">
    <property type="entry name" value="DprA"/>
</dbReference>
<evidence type="ECO:0000313" key="5">
    <source>
        <dbReference type="Proteomes" id="UP000076830"/>
    </source>
</evidence>
<gene>
    <name evidence="4" type="ORF">I596_461</name>
</gene>